<protein>
    <submittedName>
        <fullName evidence="7">Gustatory receptor 68a-like</fullName>
    </submittedName>
</protein>
<dbReference type="RefSeq" id="XP_011310309.1">
    <property type="nucleotide sequence ID" value="XM_011312007.1"/>
</dbReference>
<evidence type="ECO:0000256" key="5">
    <source>
        <dbReference type="ARBA" id="ARBA00023136"/>
    </source>
</evidence>
<evidence type="ECO:0000313" key="7">
    <source>
        <dbReference type="RefSeq" id="XP_011310309.1"/>
    </source>
</evidence>
<gene>
    <name evidence="7" type="primary">LOC105270821</name>
</gene>
<dbReference type="Pfam" id="PF08395">
    <property type="entry name" value="7tm_7"/>
    <property type="match status" value="1"/>
</dbReference>
<dbReference type="Proteomes" id="UP000694866">
    <property type="component" value="Unplaced"/>
</dbReference>
<dbReference type="GeneID" id="105270821"/>
<evidence type="ECO:0000256" key="2">
    <source>
        <dbReference type="ARBA" id="ARBA00022475"/>
    </source>
</evidence>
<evidence type="ECO:0000256" key="1">
    <source>
        <dbReference type="ARBA" id="ARBA00004651"/>
    </source>
</evidence>
<reference evidence="7" key="1">
    <citation type="submission" date="2025-08" db="UniProtKB">
        <authorList>
            <consortium name="RefSeq"/>
        </authorList>
    </citation>
    <scope>IDENTIFICATION</scope>
    <source>
        <strain evidence="7">USDA-PBARC FA_bdor</strain>
        <tissue evidence="7">Whole organism</tissue>
    </source>
</reference>
<dbReference type="GO" id="GO:0005886">
    <property type="term" value="C:plasma membrane"/>
    <property type="evidence" value="ECO:0007669"/>
    <property type="project" value="UniProtKB-SubCell"/>
</dbReference>
<organism evidence="6 7">
    <name type="scientific">Fopius arisanus</name>
    <dbReference type="NCBI Taxonomy" id="64838"/>
    <lineage>
        <taxon>Eukaryota</taxon>
        <taxon>Metazoa</taxon>
        <taxon>Ecdysozoa</taxon>
        <taxon>Arthropoda</taxon>
        <taxon>Hexapoda</taxon>
        <taxon>Insecta</taxon>
        <taxon>Pterygota</taxon>
        <taxon>Neoptera</taxon>
        <taxon>Endopterygota</taxon>
        <taxon>Hymenoptera</taxon>
        <taxon>Apocrita</taxon>
        <taxon>Ichneumonoidea</taxon>
        <taxon>Braconidae</taxon>
        <taxon>Opiinae</taxon>
        <taxon>Fopius</taxon>
    </lineage>
</organism>
<accession>A0A9R1TH12</accession>
<dbReference type="KEGG" id="fas:105270821"/>
<evidence type="ECO:0000256" key="4">
    <source>
        <dbReference type="ARBA" id="ARBA00022989"/>
    </source>
</evidence>
<proteinExistence type="predicted"/>
<evidence type="ECO:0000256" key="3">
    <source>
        <dbReference type="ARBA" id="ARBA00022692"/>
    </source>
</evidence>
<dbReference type="GO" id="GO:0050909">
    <property type="term" value="P:sensory perception of taste"/>
    <property type="evidence" value="ECO:0007669"/>
    <property type="project" value="InterPro"/>
</dbReference>
<keyword evidence="5" id="KW-0472">Membrane</keyword>
<keyword evidence="6" id="KW-1185">Reference proteome</keyword>
<name>A0A9R1TH12_9HYME</name>
<dbReference type="InterPro" id="IPR013604">
    <property type="entry name" value="7TM_chemorcpt"/>
</dbReference>
<comment type="subcellular location">
    <subcellularLocation>
        <location evidence="1">Cell membrane</location>
        <topology evidence="1">Multi-pass membrane protein</topology>
    </subcellularLocation>
</comment>
<keyword evidence="2" id="KW-1003">Cell membrane</keyword>
<keyword evidence="4" id="KW-1133">Transmembrane helix</keyword>
<sequence length="101" mass="11402">MSLQAFRNDAMSLAARTADIVYDIMEAYSSNKNVQSELNNFAVELLHKNLSFNACGIFSLDSSLLKSILEMTGTYVLILVQFRPLEKAKQNGWAQYANEFK</sequence>
<dbReference type="AlphaFoldDB" id="A0A9R1TH12"/>
<evidence type="ECO:0000313" key="6">
    <source>
        <dbReference type="Proteomes" id="UP000694866"/>
    </source>
</evidence>
<keyword evidence="3" id="KW-0812">Transmembrane</keyword>